<sequence>MNQFYRSKDAANSLEAEADIIRSAMASQRTETSQHLADLNVDEATVVECGTGRRSWRICVPNPTDGVADEVVFAVQGVVTRASLVPTNVQHMDHRKALRLTQHVEMTGFETGIFEEAMNRLEMAQDIFAQHFCGLPIARLLTPNGRSGRILGASNRLFTLRADCPTEQGTEFQPGMDPLGALERLKSEELIHGPENIVRFYKRTTDKKNGRTSYDSAHPGIFRPGDIAEMHASLVAIRTGDKKIKVTCRLHAMTLLDDTFTKLETQRKLLRGRYIRQNFAEEQAGPVGSGTAKRSI</sequence>
<comment type="caution">
    <text evidence="1">The sequence shown here is derived from an EMBL/GenBank/DDBJ whole genome shotgun (WGS) entry which is preliminary data.</text>
</comment>
<name>A0AAD6WNF4_9AGAR</name>
<evidence type="ECO:0000313" key="1">
    <source>
        <dbReference type="EMBL" id="KAJ7019100.1"/>
    </source>
</evidence>
<gene>
    <name evidence="1" type="ORF">C8F04DRAFT_1198089</name>
</gene>
<accession>A0AAD6WNF4</accession>
<organism evidence="1 2">
    <name type="scientific">Mycena alexandri</name>
    <dbReference type="NCBI Taxonomy" id="1745969"/>
    <lineage>
        <taxon>Eukaryota</taxon>
        <taxon>Fungi</taxon>
        <taxon>Dikarya</taxon>
        <taxon>Basidiomycota</taxon>
        <taxon>Agaricomycotina</taxon>
        <taxon>Agaricomycetes</taxon>
        <taxon>Agaricomycetidae</taxon>
        <taxon>Agaricales</taxon>
        <taxon>Marasmiineae</taxon>
        <taxon>Mycenaceae</taxon>
        <taxon>Mycena</taxon>
    </lineage>
</organism>
<proteinExistence type="predicted"/>
<dbReference type="EMBL" id="JARJCM010000307">
    <property type="protein sequence ID" value="KAJ7019100.1"/>
    <property type="molecule type" value="Genomic_DNA"/>
</dbReference>
<dbReference type="Proteomes" id="UP001218188">
    <property type="component" value="Unassembled WGS sequence"/>
</dbReference>
<reference evidence="1" key="1">
    <citation type="submission" date="2023-03" db="EMBL/GenBank/DDBJ databases">
        <title>Massive genome expansion in bonnet fungi (Mycena s.s.) driven by repeated elements and novel gene families across ecological guilds.</title>
        <authorList>
            <consortium name="Lawrence Berkeley National Laboratory"/>
            <person name="Harder C.B."/>
            <person name="Miyauchi S."/>
            <person name="Viragh M."/>
            <person name="Kuo A."/>
            <person name="Thoen E."/>
            <person name="Andreopoulos B."/>
            <person name="Lu D."/>
            <person name="Skrede I."/>
            <person name="Drula E."/>
            <person name="Henrissat B."/>
            <person name="Morin E."/>
            <person name="Kohler A."/>
            <person name="Barry K."/>
            <person name="LaButti K."/>
            <person name="Morin E."/>
            <person name="Salamov A."/>
            <person name="Lipzen A."/>
            <person name="Mereny Z."/>
            <person name="Hegedus B."/>
            <person name="Baldrian P."/>
            <person name="Stursova M."/>
            <person name="Weitz H."/>
            <person name="Taylor A."/>
            <person name="Grigoriev I.V."/>
            <person name="Nagy L.G."/>
            <person name="Martin F."/>
            <person name="Kauserud H."/>
        </authorList>
    </citation>
    <scope>NUCLEOTIDE SEQUENCE</scope>
    <source>
        <strain evidence="1">CBHHK200</strain>
    </source>
</reference>
<keyword evidence="2" id="KW-1185">Reference proteome</keyword>
<dbReference type="AlphaFoldDB" id="A0AAD6WNF4"/>
<protein>
    <submittedName>
        <fullName evidence="1">Uncharacterized protein</fullName>
    </submittedName>
</protein>
<evidence type="ECO:0000313" key="2">
    <source>
        <dbReference type="Proteomes" id="UP001218188"/>
    </source>
</evidence>